<reference evidence="4 5" key="1">
    <citation type="journal article" date="2014" name="Genome Announc.">
        <title>Draft Genome Sequences of Two Vibrionaceae Species, Vibrio ponticus C121 and Photobacterium aphoticum C119, Isolated as Coral Reef Microbiota.</title>
        <authorList>
            <person name="Al-saari N."/>
            <person name="Meirelles P.M."/>
            <person name="Mino S."/>
            <person name="Suda W."/>
            <person name="Oshima K."/>
            <person name="Hattori M."/>
            <person name="Ohkuma M."/>
            <person name="Thompson F.L."/>
            <person name="Gomez-Gil B."/>
            <person name="Sawabe T."/>
            <person name="Sawabe T."/>
        </authorList>
    </citation>
    <scope>NUCLEOTIDE SEQUENCE [LARGE SCALE GENOMIC DNA]</scope>
    <source>
        <strain evidence="4 5">JCM 19237</strain>
    </source>
</reference>
<feature type="transmembrane region" description="Helical" evidence="3">
    <location>
        <begin position="12"/>
        <end position="35"/>
    </location>
</feature>
<protein>
    <submittedName>
        <fullName evidence="4">Type IV pilin PilA</fullName>
    </submittedName>
</protein>
<dbReference type="InterPro" id="IPR012902">
    <property type="entry name" value="N_methyl_site"/>
</dbReference>
<dbReference type="GO" id="GO:0044096">
    <property type="term" value="C:type IV pilus"/>
    <property type="evidence" value="ECO:0007669"/>
    <property type="project" value="TreeGrafter"/>
</dbReference>
<sequence length="153" mass="15369">MKGQVRKLQKGFTLIELMIVVAIIGIISAFAIPAYSDYTQRTRVAGAVTGITAFKTGVALCAQELGTLTGCNGGVSDIPANVAAGSDGGTIAYVDSVGTANGIITVSSTGVQDDGTTNLDVVLTPTINNGVVQWALSGNGCTVAGRSIDCSGN</sequence>
<dbReference type="Gene3D" id="3.30.700.10">
    <property type="entry name" value="Glycoprotein, Type 4 Pilin"/>
    <property type="match status" value="1"/>
</dbReference>
<evidence type="ECO:0000313" key="5">
    <source>
        <dbReference type="Proteomes" id="UP000029227"/>
    </source>
</evidence>
<comment type="similarity">
    <text evidence="1">Belongs to the N-Me-Phe pilin family.</text>
</comment>
<keyword evidence="3" id="KW-0812">Transmembrane</keyword>
<gene>
    <name evidence="4" type="ORF">JCM19237_2587</name>
</gene>
<dbReference type="SUPFAM" id="SSF54523">
    <property type="entry name" value="Pili subunits"/>
    <property type="match status" value="1"/>
</dbReference>
<accession>A0A090QUF4</accession>
<name>A0A090QUF4_9GAMM</name>
<proteinExistence type="inferred from homology"/>
<organism evidence="4 5">
    <name type="scientific">Photobacterium aphoticum</name>
    <dbReference type="NCBI Taxonomy" id="754436"/>
    <lineage>
        <taxon>Bacteria</taxon>
        <taxon>Pseudomonadati</taxon>
        <taxon>Pseudomonadota</taxon>
        <taxon>Gammaproteobacteria</taxon>
        <taxon>Vibrionales</taxon>
        <taxon>Vibrionaceae</taxon>
        <taxon>Photobacterium</taxon>
    </lineage>
</organism>
<evidence type="ECO:0000256" key="3">
    <source>
        <dbReference type="SAM" id="Phobius"/>
    </source>
</evidence>
<evidence type="ECO:0000313" key="4">
    <source>
        <dbReference type="EMBL" id="GAL06496.1"/>
    </source>
</evidence>
<dbReference type="EMBL" id="BBMN01000011">
    <property type="protein sequence ID" value="GAL06496.1"/>
    <property type="molecule type" value="Genomic_DNA"/>
</dbReference>
<dbReference type="STRING" id="754436.JCM19237_2587"/>
<dbReference type="eggNOG" id="COG4969">
    <property type="taxonomic scope" value="Bacteria"/>
</dbReference>
<dbReference type="PROSITE" id="PS00409">
    <property type="entry name" value="PROKAR_NTER_METHYL"/>
    <property type="match status" value="1"/>
</dbReference>
<dbReference type="Proteomes" id="UP000029227">
    <property type="component" value="Unassembled WGS sequence"/>
</dbReference>
<dbReference type="PANTHER" id="PTHR30093:SF34">
    <property type="entry name" value="PREPILIN PEPTIDASE-DEPENDENT PROTEIN D"/>
    <property type="match status" value="1"/>
</dbReference>
<dbReference type="InterPro" id="IPR045584">
    <property type="entry name" value="Pilin-like"/>
</dbReference>
<evidence type="ECO:0000256" key="1">
    <source>
        <dbReference type="ARBA" id="ARBA00005233"/>
    </source>
</evidence>
<dbReference type="PANTHER" id="PTHR30093">
    <property type="entry name" value="GENERAL SECRETION PATHWAY PROTEIN G"/>
    <property type="match status" value="1"/>
</dbReference>
<dbReference type="NCBIfam" id="TIGR02532">
    <property type="entry name" value="IV_pilin_GFxxxE"/>
    <property type="match status" value="1"/>
</dbReference>
<keyword evidence="3" id="KW-0472">Membrane</keyword>
<dbReference type="Pfam" id="PF07963">
    <property type="entry name" value="N_methyl"/>
    <property type="match status" value="1"/>
</dbReference>
<dbReference type="GO" id="GO:0043107">
    <property type="term" value="P:type IV pilus-dependent motility"/>
    <property type="evidence" value="ECO:0007669"/>
    <property type="project" value="TreeGrafter"/>
</dbReference>
<evidence type="ECO:0000256" key="2">
    <source>
        <dbReference type="ARBA" id="ARBA00022481"/>
    </source>
</evidence>
<comment type="caution">
    <text evidence="4">The sequence shown here is derived from an EMBL/GenBank/DDBJ whole genome shotgun (WGS) entry which is preliminary data.</text>
</comment>
<keyword evidence="3" id="KW-1133">Transmembrane helix</keyword>
<dbReference type="AlphaFoldDB" id="A0A090QUF4"/>
<keyword evidence="2" id="KW-0488">Methylation</keyword>